<reference evidence="1 2" key="1">
    <citation type="journal article" date="2019" name="Commun. Biol.">
        <title>The bagworm genome reveals a unique fibroin gene that provides high tensile strength.</title>
        <authorList>
            <person name="Kono N."/>
            <person name="Nakamura H."/>
            <person name="Ohtoshi R."/>
            <person name="Tomita M."/>
            <person name="Numata K."/>
            <person name="Arakawa K."/>
        </authorList>
    </citation>
    <scope>NUCLEOTIDE SEQUENCE [LARGE SCALE GENOMIC DNA]</scope>
</reference>
<gene>
    <name evidence="1" type="ORF">EVAR_50554_1</name>
</gene>
<name>A0A4C2ABE2_EUMVA</name>
<organism evidence="1 2">
    <name type="scientific">Eumeta variegata</name>
    <name type="common">Bagworm moth</name>
    <name type="synonym">Eumeta japonica</name>
    <dbReference type="NCBI Taxonomy" id="151549"/>
    <lineage>
        <taxon>Eukaryota</taxon>
        <taxon>Metazoa</taxon>
        <taxon>Ecdysozoa</taxon>
        <taxon>Arthropoda</taxon>
        <taxon>Hexapoda</taxon>
        <taxon>Insecta</taxon>
        <taxon>Pterygota</taxon>
        <taxon>Neoptera</taxon>
        <taxon>Endopterygota</taxon>
        <taxon>Lepidoptera</taxon>
        <taxon>Glossata</taxon>
        <taxon>Ditrysia</taxon>
        <taxon>Tineoidea</taxon>
        <taxon>Psychidae</taxon>
        <taxon>Oiketicinae</taxon>
        <taxon>Eumeta</taxon>
    </lineage>
</organism>
<protein>
    <submittedName>
        <fullName evidence="1">Uncharacterized protein</fullName>
    </submittedName>
</protein>
<proteinExistence type="predicted"/>
<dbReference type="EMBL" id="BGZK01003083">
    <property type="protein sequence ID" value="GBP98171.1"/>
    <property type="molecule type" value="Genomic_DNA"/>
</dbReference>
<evidence type="ECO:0000313" key="2">
    <source>
        <dbReference type="Proteomes" id="UP000299102"/>
    </source>
</evidence>
<dbReference type="Proteomes" id="UP000299102">
    <property type="component" value="Unassembled WGS sequence"/>
</dbReference>
<evidence type="ECO:0000313" key="1">
    <source>
        <dbReference type="EMBL" id="GBP98171.1"/>
    </source>
</evidence>
<accession>A0A4C2ABE2</accession>
<sequence length="237" mass="27292">MDASKIDDVRPRSPKSAPCDAGAVVCLGMRIHRNKGYGVTLHRTGMFMQRRRRAVSERRPGHSSLQAKLNATRVLFLKYFISRKLYGDSKPWPSWLQTAPDAPPAQTVYVKRQFRLLYFVWNGIVPHRGDGQTSLSSTIERRELSDRPKIVRAFADAHAATPALVFLHFAISSYLFFDHDHDSVYTVEAQHDSSMFILIVTHAVTPPTTRPLSTPLRARARYTFNIYYYRNHRRYVK</sequence>
<comment type="caution">
    <text evidence="1">The sequence shown here is derived from an EMBL/GenBank/DDBJ whole genome shotgun (WGS) entry which is preliminary data.</text>
</comment>
<keyword evidence="2" id="KW-1185">Reference proteome</keyword>
<dbReference type="AlphaFoldDB" id="A0A4C2ABE2"/>